<dbReference type="PANTHER" id="PTHR46992">
    <property type="entry name" value="GYF DOMAIN-CONTAINING PROTEIN"/>
    <property type="match status" value="1"/>
</dbReference>
<feature type="region of interest" description="Disordered" evidence="2">
    <location>
        <begin position="1555"/>
        <end position="1577"/>
    </location>
</feature>
<dbReference type="PROSITE" id="PS50829">
    <property type="entry name" value="GYF"/>
    <property type="match status" value="1"/>
</dbReference>
<keyword evidence="1" id="KW-0175">Coiled coil</keyword>
<feature type="region of interest" description="Disordered" evidence="2">
    <location>
        <begin position="1502"/>
        <end position="1523"/>
    </location>
</feature>
<evidence type="ECO:0000313" key="4">
    <source>
        <dbReference type="EMBL" id="ONI19992.1"/>
    </source>
</evidence>
<evidence type="ECO:0000256" key="2">
    <source>
        <dbReference type="SAM" id="MobiDB-lite"/>
    </source>
</evidence>
<feature type="compositionally biased region" description="Polar residues" evidence="2">
    <location>
        <begin position="1505"/>
        <end position="1523"/>
    </location>
</feature>
<dbReference type="STRING" id="3760.A0A251Q880"/>
<protein>
    <recommendedName>
        <fullName evidence="3">GYF domain-containing protein</fullName>
    </recommendedName>
</protein>
<reference evidence="4 5" key="1">
    <citation type="journal article" date="2013" name="Nat. Genet.">
        <title>The high-quality draft genome of peach (Prunus persica) identifies unique patterns of genetic diversity, domestication and genome evolution.</title>
        <authorList>
            <consortium name="International Peach Genome Initiative"/>
            <person name="Verde I."/>
            <person name="Abbott A.G."/>
            <person name="Scalabrin S."/>
            <person name="Jung S."/>
            <person name="Shu S."/>
            <person name="Marroni F."/>
            <person name="Zhebentyayeva T."/>
            <person name="Dettori M.T."/>
            <person name="Grimwood J."/>
            <person name="Cattonaro F."/>
            <person name="Zuccolo A."/>
            <person name="Rossini L."/>
            <person name="Jenkins J."/>
            <person name="Vendramin E."/>
            <person name="Meisel L.A."/>
            <person name="Decroocq V."/>
            <person name="Sosinski B."/>
            <person name="Prochnik S."/>
            <person name="Mitros T."/>
            <person name="Policriti A."/>
            <person name="Cipriani G."/>
            <person name="Dondini L."/>
            <person name="Ficklin S."/>
            <person name="Goodstein D.M."/>
            <person name="Xuan P."/>
            <person name="Del Fabbro C."/>
            <person name="Aramini V."/>
            <person name="Copetti D."/>
            <person name="Gonzalez S."/>
            <person name="Horner D.S."/>
            <person name="Falchi R."/>
            <person name="Lucas S."/>
            <person name="Mica E."/>
            <person name="Maldonado J."/>
            <person name="Lazzari B."/>
            <person name="Bielenberg D."/>
            <person name="Pirona R."/>
            <person name="Miculan M."/>
            <person name="Barakat A."/>
            <person name="Testolin R."/>
            <person name="Stella A."/>
            <person name="Tartarini S."/>
            <person name="Tonutti P."/>
            <person name="Arus P."/>
            <person name="Orellana A."/>
            <person name="Wells C."/>
            <person name="Main D."/>
            <person name="Vizzotto G."/>
            <person name="Silva H."/>
            <person name="Salamini F."/>
            <person name="Schmutz J."/>
            <person name="Morgante M."/>
            <person name="Rokhsar D.S."/>
        </authorList>
    </citation>
    <scope>NUCLEOTIDE SEQUENCE [LARGE SCALE GENOMIC DNA]</scope>
    <source>
        <strain evidence="5">cv. Nemared</strain>
    </source>
</reference>
<dbReference type="Gramene" id="ONI19992">
    <property type="protein sequence ID" value="ONI19992"/>
    <property type="gene ID" value="PRUPE_3G309100"/>
</dbReference>
<feature type="compositionally biased region" description="Basic residues" evidence="2">
    <location>
        <begin position="1567"/>
        <end position="1576"/>
    </location>
</feature>
<feature type="compositionally biased region" description="Basic and acidic residues" evidence="2">
    <location>
        <begin position="176"/>
        <end position="227"/>
    </location>
</feature>
<feature type="compositionally biased region" description="Basic and acidic residues" evidence="2">
    <location>
        <begin position="98"/>
        <end position="117"/>
    </location>
</feature>
<dbReference type="PANTHER" id="PTHR46992:SF1">
    <property type="entry name" value="GYF DOMAIN-CONTAINING PROTEIN"/>
    <property type="match status" value="1"/>
</dbReference>
<dbReference type="SUPFAM" id="SSF55277">
    <property type="entry name" value="GYF domain"/>
    <property type="match status" value="1"/>
</dbReference>
<proteinExistence type="predicted"/>
<feature type="compositionally biased region" description="Low complexity" evidence="2">
    <location>
        <begin position="686"/>
        <end position="700"/>
    </location>
</feature>
<feature type="region of interest" description="Disordered" evidence="2">
    <location>
        <begin position="77"/>
        <end position="117"/>
    </location>
</feature>
<dbReference type="InterPro" id="IPR003169">
    <property type="entry name" value="GYF"/>
</dbReference>
<dbReference type="InterPro" id="IPR035445">
    <property type="entry name" value="GYF-like_dom_sf"/>
</dbReference>
<feature type="region of interest" description="Disordered" evidence="2">
    <location>
        <begin position="21"/>
        <end position="59"/>
    </location>
</feature>
<feature type="domain" description="GYF" evidence="3">
    <location>
        <begin position="514"/>
        <end position="565"/>
    </location>
</feature>
<dbReference type="Proteomes" id="UP000006882">
    <property type="component" value="Chromosome G3"/>
</dbReference>
<feature type="region of interest" description="Disordered" evidence="2">
    <location>
        <begin position="686"/>
        <end position="706"/>
    </location>
</feature>
<feature type="compositionally biased region" description="Basic and acidic residues" evidence="2">
    <location>
        <begin position="237"/>
        <end position="247"/>
    </location>
</feature>
<sequence>MPMAHGKVSLPQDLLPANMTDAHFSTNDEALEGNGEGKALTGSLDESIGDQVASESSIPLSPQWLYAKPVDSKTLVTGTSGEMHAPGSLPHGNSTDPNSRDTWRLDASQDKKDWRRNAPDLDITRRWREEERETGLLGRRDRKKEDRRVGVTSTRDTITTDGRAEDRHVGATSTKDVTENKVLSSDRWHESRRDNKWSSRWGPEDKDKDSRIEKKTDVEKEDIHVDKQSLSNSNRAASERDSDSRDKWRPRHRMEVQSGGAAPYRAAPGFGMARGQVEKVGFTAGRGRSNTNGTLQIGRPVLGKASPFLNMYCYPRGKLLDIYRKQKIDLTFDSMPDGMEHVSQITQVGSTEPLAFVAPDADEEACLRDILKGSITSSGVLYNSPKDKNVLSDDSKGTSNVTLSKEEGNFAANSEQNVQSTGEVILNNSFQVTGPEVSPICGPQAHILKESVATEGEQKVLTVKALADGGIDGPSNDVTELRNSGYQEQTSSSDRHYVKSNEAHVSDRIVSPEDLSLCYLDPQGNTQGPFLGIDIIAWFEQGFFGIDLPVRLFDAPDGSPYQELGDVMPHLKTKSGYVSNSSLHAKLEPLDVIKGSLEERISAPNYGGSNILNSQQWTPSVLEATSSGSVQSRMPNHSYQSELQYLDNQSIQNFVAEDEEIVFPGRPKSSSDCLLRSSADIHGSISNSPSLPSLSNEVSETNLPSQQNDKLHPFGLLMSELRGSSHLRSAQSSHASLGMDDQVQLRDSFFEGGATIASQNPLGPMIDQPSFVDTQSDNYIRNNTNISLGSIDAHHLSRMGKEISGFGLAEHIMPQKLLKERLQQLNHPSLLPAAHGAGTGVDQFPGFGFSDSNNPNIQPFHQPVADMEHLLELQRQQQRQRQLELRQQHHQLELQQHQHQLELQQRQRQLELQQHQRQLEFQQHQRQLELQQRLRQLELQQQHHLKQQLHHHQMKLQQQQQSQTQHLLLEQFLHQQMSDSGYGQWKIDATNGNPLDQLSLRKQFPNDLHHSHSSIQDPLLEQIIQANIGRPGQTDFLDLISQAKQGNMHPSELQLRFQQQELQAQQLSVALREQLQMEGERRLGGPRFADEASHVARDPAGHHQAQMVAFSSSENYQQQQRFPTHEQQLSHLNWNHTSRDRHGMNFDIQNACGQGLDLQDQYRRKCSIDKQDSISSGMPSNRQLVSDEFFSSHSVGLERMPCGNSGQLENSCIEAHRPHLHLDAEQKRRDSEATMAFAESNMWANGDREHSKQILMDLHQKLGHQSTELSEVDYQHQLSSSRSRGGSVHLPFSLLRDQPVGMNTGGPQNSNYSVSFQDHLGGVGMNEQSSNLATSERVPFRSNSREFMEDQLFLSGPREVSHTSHVDTSFMCKSAVSDGVSELEGNNWKKQGVKGMLNRSVSGYEGNVTDQEETAIDCGELRSNAHSRHSSLSSAGGGCGNFYSSETGLDKQIGEEVSNGRLPPAITKGSDNALHRRRVLSSQDVLSEAALSLPVKQRNPAATLVSDTQASSKNDAQFRRTSSCSDASVSETSFIDMLKKPVIVEADAANRAASALESSDGGSHVGRSGKKKGKKGRQIDPALLGFKVSSNRILMGEIHRLDD</sequence>
<gene>
    <name evidence="4" type="ORF">PRUPE_3G309100</name>
</gene>
<accession>A0A251Q880</accession>
<evidence type="ECO:0000256" key="1">
    <source>
        <dbReference type="SAM" id="Coils"/>
    </source>
</evidence>
<dbReference type="SMART" id="SM00444">
    <property type="entry name" value="GYF"/>
    <property type="match status" value="1"/>
</dbReference>
<feature type="region of interest" description="Disordered" evidence="2">
    <location>
        <begin position="132"/>
        <end position="266"/>
    </location>
</feature>
<feature type="compositionally biased region" description="Polar residues" evidence="2">
    <location>
        <begin position="151"/>
        <end position="160"/>
    </location>
</feature>
<organism evidence="4 5">
    <name type="scientific">Prunus persica</name>
    <name type="common">Peach</name>
    <name type="synonym">Amygdalus persica</name>
    <dbReference type="NCBI Taxonomy" id="3760"/>
    <lineage>
        <taxon>Eukaryota</taxon>
        <taxon>Viridiplantae</taxon>
        <taxon>Streptophyta</taxon>
        <taxon>Embryophyta</taxon>
        <taxon>Tracheophyta</taxon>
        <taxon>Spermatophyta</taxon>
        <taxon>Magnoliopsida</taxon>
        <taxon>eudicotyledons</taxon>
        <taxon>Gunneridae</taxon>
        <taxon>Pentapetalae</taxon>
        <taxon>rosids</taxon>
        <taxon>fabids</taxon>
        <taxon>Rosales</taxon>
        <taxon>Rosaceae</taxon>
        <taxon>Amygdaloideae</taxon>
        <taxon>Amygdaleae</taxon>
        <taxon>Prunus</taxon>
    </lineage>
</organism>
<dbReference type="Gene3D" id="3.30.1490.40">
    <property type="match status" value="1"/>
</dbReference>
<dbReference type="Pfam" id="PF02213">
    <property type="entry name" value="GYF"/>
    <property type="match status" value="1"/>
</dbReference>
<evidence type="ECO:0000313" key="5">
    <source>
        <dbReference type="Proteomes" id="UP000006882"/>
    </source>
</evidence>
<keyword evidence="5" id="KW-1185">Reference proteome</keyword>
<evidence type="ECO:0000259" key="3">
    <source>
        <dbReference type="PROSITE" id="PS50829"/>
    </source>
</evidence>
<dbReference type="EMBL" id="CM007653">
    <property type="protein sequence ID" value="ONI19992.1"/>
    <property type="molecule type" value="Genomic_DNA"/>
</dbReference>
<name>A0A251Q880_PRUPE</name>
<dbReference type="OrthoDB" id="6415790at2759"/>
<feature type="coiled-coil region" evidence="1">
    <location>
        <begin position="873"/>
        <end position="932"/>
    </location>
</feature>